<dbReference type="InterPro" id="IPR024294">
    <property type="entry name" value="DUF3810"/>
</dbReference>
<gene>
    <name evidence="2" type="ORF">TJEJU_2388</name>
</gene>
<dbReference type="EMBL" id="LT899436">
    <property type="protein sequence ID" value="SNR16073.1"/>
    <property type="molecule type" value="Genomic_DNA"/>
</dbReference>
<name>A0A238UA38_9FLAO</name>
<organism evidence="2 3">
    <name type="scientific">Tenacibaculum jejuense</name>
    <dbReference type="NCBI Taxonomy" id="584609"/>
    <lineage>
        <taxon>Bacteria</taxon>
        <taxon>Pseudomonadati</taxon>
        <taxon>Bacteroidota</taxon>
        <taxon>Flavobacteriia</taxon>
        <taxon>Flavobacteriales</taxon>
        <taxon>Flavobacteriaceae</taxon>
        <taxon>Tenacibaculum</taxon>
    </lineage>
</organism>
<evidence type="ECO:0000313" key="2">
    <source>
        <dbReference type="EMBL" id="SNR16073.1"/>
    </source>
</evidence>
<dbReference type="KEGG" id="tje:TJEJU_2388"/>
<feature type="transmembrane region" description="Helical" evidence="1">
    <location>
        <begin position="81"/>
        <end position="101"/>
    </location>
</feature>
<dbReference type="AlphaFoldDB" id="A0A238UA38"/>
<dbReference type="Pfam" id="PF12725">
    <property type="entry name" value="DUF3810"/>
    <property type="match status" value="1"/>
</dbReference>
<keyword evidence="1" id="KW-0472">Membrane</keyword>
<evidence type="ECO:0000313" key="3">
    <source>
        <dbReference type="Proteomes" id="UP000215214"/>
    </source>
</evidence>
<proteinExistence type="predicted"/>
<keyword evidence="3" id="KW-1185">Reference proteome</keyword>
<accession>A0A238UA38</accession>
<dbReference type="Proteomes" id="UP000215214">
    <property type="component" value="Chromosome TJEJU"/>
</dbReference>
<reference evidence="2 3" key="1">
    <citation type="submission" date="2017-07" db="EMBL/GenBank/DDBJ databases">
        <authorList>
            <person name="Sun Z.S."/>
            <person name="Albrecht U."/>
            <person name="Echele G."/>
            <person name="Lee C.C."/>
        </authorList>
    </citation>
    <scope>NUCLEOTIDE SEQUENCE [LARGE SCALE GENOMIC DNA]</scope>
    <source>
        <strain evidence="3">type strain: KCTC 22618</strain>
    </source>
</reference>
<evidence type="ECO:0000256" key="1">
    <source>
        <dbReference type="SAM" id="Phobius"/>
    </source>
</evidence>
<feature type="transmembrane region" description="Helical" evidence="1">
    <location>
        <begin position="35"/>
        <end position="60"/>
    </location>
</feature>
<evidence type="ECO:0008006" key="4">
    <source>
        <dbReference type="Google" id="ProtNLM"/>
    </source>
</evidence>
<keyword evidence="1" id="KW-1133">Transmembrane helix</keyword>
<sequence length="347" mass="40766">MLLPLQYFIVQFLSQKPAFIEEYYSNGIYPYISRFFRIILGWLPFSFGDLLGLILIFLFVRQIYKLIKNKLQGIVNKLIQFIGVLSITYFCFYTFWGLNYFRKPLADNLGLQQSKYTTEQLINTTQKTIEIFNQIHLEITQNDTLKIQVPYSSKEIYDKVPNAYQKVAVDYPQLAYKSPAIKNSLVSLFQSYNGTAGYLNPITGEAQVNSMLPKAGYAATTCHEVAHQIGWSAENDANFLGFLACTYSDDIYFNYSGYRMAFRYCMREIRKRDRELHKKLWETVNKGIKKELKDNYLFWKKYENPIEPYIKKGYNSYLKANNQAKGIESYSYVVDLLIAYFEQKYYD</sequence>
<keyword evidence="1" id="KW-0812">Transmembrane</keyword>
<protein>
    <recommendedName>
        <fullName evidence="4">DUF3810 domain-containing protein</fullName>
    </recommendedName>
</protein>